<comment type="caution">
    <text evidence="1">The sequence shown here is derived from an EMBL/GenBank/DDBJ whole genome shotgun (WGS) entry which is preliminary data.</text>
</comment>
<dbReference type="OrthoDB" id="10068277at2759"/>
<reference evidence="1 2" key="1">
    <citation type="journal article" date="2019" name="Sci. Rep.">
        <title>Orb-weaving spider Araneus ventricosus genome elucidates the spidroin gene catalogue.</title>
        <authorList>
            <person name="Kono N."/>
            <person name="Nakamura H."/>
            <person name="Ohtoshi R."/>
            <person name="Moran D.A.P."/>
            <person name="Shinohara A."/>
            <person name="Yoshida Y."/>
            <person name="Fujiwara M."/>
            <person name="Mori M."/>
            <person name="Tomita M."/>
            <person name="Arakawa K."/>
        </authorList>
    </citation>
    <scope>NUCLEOTIDE SEQUENCE [LARGE SCALE GENOMIC DNA]</scope>
</reference>
<sequence>MSAILKNKGISDDEKVKLYMQVLQKRLNILDHNNIVQETISEAQHTEEEKQDLVEKSALMEQLILESAPKIKHTKYFELFKKFSRLNALDSQGRIIYKGKNVKNSNVLDFIKSLQTSSNKAHPPDFDMFLQGLSEMNFPKCFIINSSLELDSEIKKGRDIAQETKTHKCKIK</sequence>
<keyword evidence="2" id="KW-1185">Reference proteome</keyword>
<protein>
    <submittedName>
        <fullName evidence="1">Uncharacterized protein</fullName>
    </submittedName>
</protein>
<accession>A0A4Y2PXW0</accession>
<evidence type="ECO:0000313" key="2">
    <source>
        <dbReference type="Proteomes" id="UP000499080"/>
    </source>
</evidence>
<name>A0A4Y2PXW0_ARAVE</name>
<organism evidence="1 2">
    <name type="scientific">Araneus ventricosus</name>
    <name type="common">Orbweaver spider</name>
    <name type="synonym">Epeira ventricosa</name>
    <dbReference type="NCBI Taxonomy" id="182803"/>
    <lineage>
        <taxon>Eukaryota</taxon>
        <taxon>Metazoa</taxon>
        <taxon>Ecdysozoa</taxon>
        <taxon>Arthropoda</taxon>
        <taxon>Chelicerata</taxon>
        <taxon>Arachnida</taxon>
        <taxon>Araneae</taxon>
        <taxon>Araneomorphae</taxon>
        <taxon>Entelegynae</taxon>
        <taxon>Araneoidea</taxon>
        <taxon>Araneidae</taxon>
        <taxon>Araneus</taxon>
    </lineage>
</organism>
<dbReference type="Proteomes" id="UP000499080">
    <property type="component" value="Unassembled WGS sequence"/>
</dbReference>
<dbReference type="EMBL" id="BGPR01012217">
    <property type="protein sequence ID" value="GBN55097.1"/>
    <property type="molecule type" value="Genomic_DNA"/>
</dbReference>
<dbReference type="AlphaFoldDB" id="A0A4Y2PXW0"/>
<gene>
    <name evidence="1" type="ORF">AVEN_25259_1</name>
</gene>
<evidence type="ECO:0000313" key="1">
    <source>
        <dbReference type="EMBL" id="GBN55097.1"/>
    </source>
</evidence>
<proteinExistence type="predicted"/>